<name>A0A8T2ISU6_9PIPI</name>
<keyword evidence="2" id="KW-1185">Reference proteome</keyword>
<comment type="caution">
    <text evidence="1">The sequence shown here is derived from an EMBL/GenBank/DDBJ whole genome shotgun (WGS) entry which is preliminary data.</text>
</comment>
<gene>
    <name evidence="1" type="ORF">GDO86_017506</name>
</gene>
<dbReference type="EMBL" id="JAACNH010000009">
    <property type="protein sequence ID" value="KAG8433246.1"/>
    <property type="molecule type" value="Genomic_DNA"/>
</dbReference>
<dbReference type="AlphaFoldDB" id="A0A8T2ISU6"/>
<sequence>MGERLKIQETQFQCYQCKVNRVCHRFNVSALVTPRSYREYCHLLASQHINIPQRGWVMQLNQVIQSWLVKQVEFLGGNGVKR</sequence>
<protein>
    <submittedName>
        <fullName evidence="1">Uncharacterized protein</fullName>
    </submittedName>
</protein>
<reference evidence="1" key="1">
    <citation type="thesis" date="2020" institute="ProQuest LLC" country="789 East Eisenhower Parkway, Ann Arbor, MI, USA">
        <title>Comparative Genomics and Chromosome Evolution.</title>
        <authorList>
            <person name="Mudd A.B."/>
        </authorList>
    </citation>
    <scope>NUCLEOTIDE SEQUENCE</scope>
    <source>
        <strain evidence="1">Female2</strain>
        <tissue evidence="1">Blood</tissue>
    </source>
</reference>
<proteinExistence type="predicted"/>
<dbReference type="Proteomes" id="UP000812440">
    <property type="component" value="Chromosome 9"/>
</dbReference>
<evidence type="ECO:0000313" key="1">
    <source>
        <dbReference type="EMBL" id="KAG8433246.1"/>
    </source>
</evidence>
<accession>A0A8T2ISU6</accession>
<organism evidence="1 2">
    <name type="scientific">Hymenochirus boettgeri</name>
    <name type="common">Congo dwarf clawed frog</name>
    <dbReference type="NCBI Taxonomy" id="247094"/>
    <lineage>
        <taxon>Eukaryota</taxon>
        <taxon>Metazoa</taxon>
        <taxon>Chordata</taxon>
        <taxon>Craniata</taxon>
        <taxon>Vertebrata</taxon>
        <taxon>Euteleostomi</taxon>
        <taxon>Amphibia</taxon>
        <taxon>Batrachia</taxon>
        <taxon>Anura</taxon>
        <taxon>Pipoidea</taxon>
        <taxon>Pipidae</taxon>
        <taxon>Pipinae</taxon>
        <taxon>Hymenochirus</taxon>
    </lineage>
</organism>
<evidence type="ECO:0000313" key="2">
    <source>
        <dbReference type="Proteomes" id="UP000812440"/>
    </source>
</evidence>